<proteinExistence type="inferred from homology"/>
<dbReference type="Proteomes" id="UP000287171">
    <property type="component" value="Unassembled WGS sequence"/>
</dbReference>
<evidence type="ECO:0000256" key="3">
    <source>
        <dbReference type="ARBA" id="ARBA00022832"/>
    </source>
</evidence>
<dbReference type="AlphaFoldDB" id="A0A402BIU5"/>
<reference evidence="7" key="1">
    <citation type="submission" date="2018-12" db="EMBL/GenBank/DDBJ databases">
        <title>Tengunoibacter tsumagoiensis gen. nov., sp. nov., Dictyobacter kobayashii sp. nov., D. alpinus sp. nov., and D. joshuensis sp. nov. and description of Dictyobacteraceae fam. nov. within the order Ktedonobacterales isolated from Tengu-no-mugimeshi.</title>
        <authorList>
            <person name="Wang C.M."/>
            <person name="Zheng Y."/>
            <person name="Sakai Y."/>
            <person name="Toyoda A."/>
            <person name="Minakuchi Y."/>
            <person name="Abe K."/>
            <person name="Yokota A."/>
            <person name="Yabe S."/>
        </authorList>
    </citation>
    <scope>NUCLEOTIDE SEQUENCE [LARGE SCALE GENOMIC DNA]</scope>
    <source>
        <strain evidence="7">Uno16</strain>
    </source>
</reference>
<dbReference type="InterPro" id="IPR000873">
    <property type="entry name" value="AMP-dep_synth/lig_dom"/>
</dbReference>
<dbReference type="GO" id="GO:0016874">
    <property type="term" value="F:ligase activity"/>
    <property type="evidence" value="ECO:0007669"/>
    <property type="project" value="UniProtKB-KW"/>
</dbReference>
<name>A0A402BIU5_9CHLR</name>
<dbReference type="InterPro" id="IPR040097">
    <property type="entry name" value="FAAL/FAAC"/>
</dbReference>
<dbReference type="FunFam" id="3.40.50.12780:FF:000013">
    <property type="entry name" value="Long-chain-fatty-acid--AMP ligase FadD32"/>
    <property type="match status" value="1"/>
</dbReference>
<dbReference type="OrthoDB" id="9765680at2"/>
<dbReference type="GO" id="GO:0005886">
    <property type="term" value="C:plasma membrane"/>
    <property type="evidence" value="ECO:0007669"/>
    <property type="project" value="TreeGrafter"/>
</dbReference>
<dbReference type="InterPro" id="IPR045851">
    <property type="entry name" value="AMP-bd_C_sf"/>
</dbReference>
<dbReference type="PROSITE" id="PS00455">
    <property type="entry name" value="AMP_BINDING"/>
    <property type="match status" value="1"/>
</dbReference>
<organism evidence="6 7">
    <name type="scientific">Dictyobacter alpinus</name>
    <dbReference type="NCBI Taxonomy" id="2014873"/>
    <lineage>
        <taxon>Bacteria</taxon>
        <taxon>Bacillati</taxon>
        <taxon>Chloroflexota</taxon>
        <taxon>Ktedonobacteria</taxon>
        <taxon>Ktedonobacterales</taxon>
        <taxon>Dictyobacteraceae</taxon>
        <taxon>Dictyobacter</taxon>
    </lineage>
</organism>
<evidence type="ECO:0000313" key="7">
    <source>
        <dbReference type="Proteomes" id="UP000287171"/>
    </source>
</evidence>
<dbReference type="InterPro" id="IPR042099">
    <property type="entry name" value="ANL_N_sf"/>
</dbReference>
<dbReference type="GO" id="GO:0006633">
    <property type="term" value="P:fatty acid biosynthetic process"/>
    <property type="evidence" value="ECO:0007669"/>
    <property type="project" value="TreeGrafter"/>
</dbReference>
<dbReference type="CDD" id="cd05931">
    <property type="entry name" value="FAAL"/>
    <property type="match status" value="1"/>
</dbReference>
<sequence length="602" mass="67258">MSIYLADQINKVSTLVDLLHERAHNTPDRRAYNFLRQGEKEEGHFSYAELDQRARALGSFLQSKKVKGKPVLLLHAPGLDYITGFFGCLYAQAIAVPAYPPASARMMPRIQSIVADTQAEIILTTSDLVGNLRTWFQNIQALQHVEFITTDNLPLNRADEWHRPDIHGDTLAFLQYTSGSTSTPKGVMVSHGNLVYNLSMLHECCGQHDDSHLVSWLPPYHDMGLIAGILLPLYGGCPSTIMSPLAFLQRPLRWLQAMSNYRATESFGPNFAFELCSRKATPEMIESLDLSNWEVAANGAEPVREDTMKRFIETFTPSGLRPNVFFPGYGMAETTLMAATGSHIDAPILLPVRKAALQEGRVEVDLERNAECVNVVGYQRTPIDQKTIIVNPETLLQCAPDQIGEIWIGGRSVAQGYWQNPEESERTFRARLADSGEGPFLRTGDLGFVYENVFFITGRLKDLIIIRGLNHYPQDIEAVAEKSHYALRPGCSAAFATEIQGKEQLVVVAEVHPRYIPDIVQDVTATGQQDAPKNDRDVVRQPIDPEEIYTSIRRAVAEEQELQIAHIQLLKAGHMFKTSSGKVQRRACKAAFLANSLNKWNE</sequence>
<keyword evidence="3" id="KW-0276">Fatty acid metabolism</keyword>
<evidence type="ECO:0000256" key="1">
    <source>
        <dbReference type="ARBA" id="ARBA00006432"/>
    </source>
</evidence>
<dbReference type="InterPro" id="IPR020845">
    <property type="entry name" value="AMP-binding_CS"/>
</dbReference>
<accession>A0A402BIU5</accession>
<evidence type="ECO:0000256" key="4">
    <source>
        <dbReference type="ARBA" id="ARBA00023098"/>
    </source>
</evidence>
<dbReference type="GO" id="GO:0071766">
    <property type="term" value="P:Actinobacterium-type cell wall biogenesis"/>
    <property type="evidence" value="ECO:0007669"/>
    <property type="project" value="UniProtKB-ARBA"/>
</dbReference>
<feature type="domain" description="AMP-dependent synthetase/ligase" evidence="5">
    <location>
        <begin position="20"/>
        <end position="418"/>
    </location>
</feature>
<evidence type="ECO:0000259" key="5">
    <source>
        <dbReference type="Pfam" id="PF00501"/>
    </source>
</evidence>
<keyword evidence="2" id="KW-0436">Ligase</keyword>
<keyword evidence="7" id="KW-1185">Reference proteome</keyword>
<dbReference type="PANTHER" id="PTHR22754:SF32">
    <property type="entry name" value="DISCO-INTERACTING PROTEIN 2"/>
    <property type="match status" value="1"/>
</dbReference>
<evidence type="ECO:0000256" key="2">
    <source>
        <dbReference type="ARBA" id="ARBA00022598"/>
    </source>
</evidence>
<dbReference type="PANTHER" id="PTHR22754">
    <property type="entry name" value="DISCO-INTERACTING PROTEIN 2 DIP2 -RELATED"/>
    <property type="match status" value="1"/>
</dbReference>
<protein>
    <submittedName>
        <fullName evidence="6">Acyl-CoA synthetase</fullName>
    </submittedName>
</protein>
<dbReference type="EMBL" id="BIFT01000002">
    <property type="protein sequence ID" value="GCE31285.1"/>
    <property type="molecule type" value="Genomic_DNA"/>
</dbReference>
<dbReference type="SUPFAM" id="SSF56801">
    <property type="entry name" value="Acetyl-CoA synthetase-like"/>
    <property type="match status" value="1"/>
</dbReference>
<dbReference type="GO" id="GO:0070566">
    <property type="term" value="F:adenylyltransferase activity"/>
    <property type="evidence" value="ECO:0007669"/>
    <property type="project" value="TreeGrafter"/>
</dbReference>
<dbReference type="Gene3D" id="3.30.300.30">
    <property type="match status" value="1"/>
</dbReference>
<comment type="similarity">
    <text evidence="1">Belongs to the ATP-dependent AMP-binding enzyme family.</text>
</comment>
<comment type="caution">
    <text evidence="6">The sequence shown here is derived from an EMBL/GenBank/DDBJ whole genome shotgun (WGS) entry which is preliminary data.</text>
</comment>
<evidence type="ECO:0000313" key="6">
    <source>
        <dbReference type="EMBL" id="GCE31285.1"/>
    </source>
</evidence>
<dbReference type="Pfam" id="PF00501">
    <property type="entry name" value="AMP-binding"/>
    <property type="match status" value="1"/>
</dbReference>
<dbReference type="Gene3D" id="3.40.50.12780">
    <property type="entry name" value="N-terminal domain of ligase-like"/>
    <property type="match status" value="1"/>
</dbReference>
<dbReference type="RefSeq" id="WP_126631268.1">
    <property type="nucleotide sequence ID" value="NZ_BIFT01000002.1"/>
</dbReference>
<gene>
    <name evidence="6" type="ORF">KDA_67690</name>
</gene>
<keyword evidence="4" id="KW-0443">Lipid metabolism</keyword>